<dbReference type="PANTHER" id="PTHR21557:SF2">
    <property type="entry name" value="CORDON-BLEU PROTEIN-LIKE 1"/>
    <property type="match status" value="1"/>
</dbReference>
<feature type="region of interest" description="Disordered" evidence="1">
    <location>
        <begin position="768"/>
        <end position="787"/>
    </location>
</feature>
<dbReference type="SUPFAM" id="SSF54236">
    <property type="entry name" value="Ubiquitin-like"/>
    <property type="match status" value="1"/>
</dbReference>
<feature type="compositionally biased region" description="Polar residues" evidence="1">
    <location>
        <begin position="355"/>
        <end position="382"/>
    </location>
</feature>
<dbReference type="Gene3D" id="3.10.20.90">
    <property type="entry name" value="Phosphatidylinositol 3-kinase Catalytic Subunit, Chain A, domain 1"/>
    <property type="match status" value="1"/>
</dbReference>
<protein>
    <recommendedName>
        <fullName evidence="2">WH2 domain-containing protein</fullName>
    </recommendedName>
</protein>
<sequence length="898" mass="99923">MKKMRLRVLCFDLGSKSDGYDLSSKSSRVARCIPREGTTDRKYRMSPPHLVTEDTPPDMLAGNMDLRLVLPNGSRVKMSVDRRTPMMDLLVHLTTTYKISPAGHILQPYGETGLLPYKPSTPIGALDTWTVHIVPKNQAVQNPANKISLKQVTQPFEQTYRFQVNLPRNQLYVTRVSGRTTMSEILKQACREKELDPGKYTLKHPKQLDGPALYDDLSVAEYGHNQVSMVSSRSVPSAISTEDILAMKNYNSKSSESSSRSLSPDSSISPRNPVQPSRPVRKRRPAPKPPVQPKKGEEDPKKTTTVICHSRTSSDSSGYHEASVLSEGPESNHSSLPDSLPRRSKLPSEKPMNKLSRSLSNLHHASTSQAGMKPAQSTSSLAPSRKKKPAPPPPVAIVEEKEEPSTPRTVRTLPPGARLAVPEPTLCSDTAEQVEPNTEGLRSDPTSVYIDPYSSDKRAESKPCSLSDLEADRIEEEIERMFEQATREHVSLESGVDIAESPELANNIPTPETPQNEDPFNWEYKLPAPPTFRDETSSPTVTEYSTMTVGIKEVFYKTNEEPVVAESVRPPPPPVSSVTKERQAVVAELTHVLQSKQPIQENRVGFKITAYKTDQKSPKKFETNIARRSSFAEQARHCSPVKRSASQAGNLARTRFSASNTNLVETQEEPSLRKTSSELSVAVDLAENDSRTLDCEETGLQSLQVLRSILPQLSQSQGAMNTVGEKSNGRNVYQRPKVNLSLSTWGERPKRQVSIKSDKDYVFGAKQPVKSDQQAKPPCKVPKPVQCSQSFKGPRTIAYKTLDTGNTKPLKQILERDPRPPVVRSVELKKPYKMENQRPSSSYLFGCQPTKRYTSVVDLNPASYHKRIPETVNDPREELLRSIRGFGGRNNLRKVSAR</sequence>
<evidence type="ECO:0000259" key="2">
    <source>
        <dbReference type="PROSITE" id="PS51082"/>
    </source>
</evidence>
<reference evidence="3" key="1">
    <citation type="submission" date="2022-01" db="UniProtKB">
        <authorList>
            <consortium name="EnsemblMetazoa"/>
        </authorList>
    </citation>
    <scope>IDENTIFICATION</scope>
</reference>
<dbReference type="OrthoDB" id="8882621at2759"/>
<evidence type="ECO:0000313" key="4">
    <source>
        <dbReference type="Proteomes" id="UP000494040"/>
    </source>
</evidence>
<accession>A0A8I6SK06</accession>
<dbReference type="InterPro" id="IPR003124">
    <property type="entry name" value="WH2_dom"/>
</dbReference>
<feature type="region of interest" description="Disordered" evidence="1">
    <location>
        <begin position="251"/>
        <end position="468"/>
    </location>
</feature>
<dbReference type="PANTHER" id="PTHR21557">
    <property type="entry name" value="CORDON-BLEU"/>
    <property type="match status" value="1"/>
</dbReference>
<feature type="compositionally biased region" description="Polar residues" evidence="1">
    <location>
        <begin position="656"/>
        <end position="665"/>
    </location>
</feature>
<dbReference type="GO" id="GO:0003785">
    <property type="term" value="F:actin monomer binding"/>
    <property type="evidence" value="ECO:0007669"/>
    <property type="project" value="InterPro"/>
</dbReference>
<dbReference type="PROSITE" id="PS51082">
    <property type="entry name" value="WH2"/>
    <property type="match status" value="1"/>
</dbReference>
<proteinExistence type="predicted"/>
<dbReference type="OMA" id="LANHYIG"/>
<feature type="region of interest" description="Disordered" evidence="1">
    <location>
        <begin position="639"/>
        <end position="675"/>
    </location>
</feature>
<dbReference type="InterPro" id="IPR039895">
    <property type="entry name" value="COBL-like"/>
</dbReference>
<evidence type="ECO:0000256" key="1">
    <source>
        <dbReference type="SAM" id="MobiDB-lite"/>
    </source>
</evidence>
<organism evidence="3 4">
    <name type="scientific">Cimex lectularius</name>
    <name type="common">Bed bug</name>
    <name type="synonym">Acanthia lectularia</name>
    <dbReference type="NCBI Taxonomy" id="79782"/>
    <lineage>
        <taxon>Eukaryota</taxon>
        <taxon>Metazoa</taxon>
        <taxon>Ecdysozoa</taxon>
        <taxon>Arthropoda</taxon>
        <taxon>Hexapoda</taxon>
        <taxon>Insecta</taxon>
        <taxon>Pterygota</taxon>
        <taxon>Neoptera</taxon>
        <taxon>Paraneoptera</taxon>
        <taxon>Hemiptera</taxon>
        <taxon>Heteroptera</taxon>
        <taxon>Panheteroptera</taxon>
        <taxon>Cimicomorpha</taxon>
        <taxon>Cimicidae</taxon>
        <taxon>Cimex</taxon>
    </lineage>
</organism>
<dbReference type="GeneID" id="106671899"/>
<evidence type="ECO:0000313" key="3">
    <source>
        <dbReference type="EnsemblMetazoa" id="XP_024083252.1"/>
    </source>
</evidence>
<dbReference type="AlphaFoldDB" id="A0A8I6SK06"/>
<feature type="compositionally biased region" description="Polar residues" evidence="1">
    <location>
        <begin position="303"/>
        <end position="317"/>
    </location>
</feature>
<dbReference type="RefSeq" id="XP_024083252.1">
    <property type="nucleotide sequence ID" value="XM_024227484.1"/>
</dbReference>
<keyword evidence="4" id="KW-1185">Reference proteome</keyword>
<dbReference type="InterPro" id="IPR029071">
    <property type="entry name" value="Ubiquitin-like_domsf"/>
</dbReference>
<feature type="compositionally biased region" description="Low complexity" evidence="1">
    <location>
        <begin position="774"/>
        <end position="787"/>
    </location>
</feature>
<dbReference type="EnsemblMetazoa" id="XM_024227484.1">
    <property type="protein sequence ID" value="XP_024083252.1"/>
    <property type="gene ID" value="LOC106671899"/>
</dbReference>
<feature type="domain" description="WH2" evidence="2">
    <location>
        <begin position="875"/>
        <end position="895"/>
    </location>
</feature>
<dbReference type="Proteomes" id="UP000494040">
    <property type="component" value="Unassembled WGS sequence"/>
</dbReference>
<name>A0A8I6SK06_CIMLE</name>
<feature type="region of interest" description="Disordered" evidence="1">
    <location>
        <begin position="488"/>
        <end position="544"/>
    </location>
</feature>
<feature type="compositionally biased region" description="Low complexity" evidence="1">
    <location>
        <begin position="252"/>
        <end position="269"/>
    </location>
</feature>
<feature type="compositionally biased region" description="Polar residues" evidence="1">
    <location>
        <begin position="507"/>
        <end position="518"/>
    </location>
</feature>